<gene>
    <name evidence="1" type="ORF">DPMN_114050</name>
</gene>
<reference evidence="1" key="1">
    <citation type="journal article" date="2019" name="bioRxiv">
        <title>The Genome of the Zebra Mussel, Dreissena polymorpha: A Resource for Invasive Species Research.</title>
        <authorList>
            <person name="McCartney M.A."/>
            <person name="Auch B."/>
            <person name="Kono T."/>
            <person name="Mallez S."/>
            <person name="Zhang Y."/>
            <person name="Obille A."/>
            <person name="Becker A."/>
            <person name="Abrahante J.E."/>
            <person name="Garbe J."/>
            <person name="Badalamenti J.P."/>
            <person name="Herman A."/>
            <person name="Mangelson H."/>
            <person name="Liachko I."/>
            <person name="Sullivan S."/>
            <person name="Sone E.D."/>
            <person name="Koren S."/>
            <person name="Silverstein K.A.T."/>
            <person name="Beckman K.B."/>
            <person name="Gohl D.M."/>
        </authorList>
    </citation>
    <scope>NUCLEOTIDE SEQUENCE</scope>
    <source>
        <strain evidence="1">Duluth1</strain>
        <tissue evidence="1">Whole animal</tissue>
    </source>
</reference>
<dbReference type="EMBL" id="JAIWYP010000004">
    <property type="protein sequence ID" value="KAH3840598.1"/>
    <property type="molecule type" value="Genomic_DNA"/>
</dbReference>
<reference evidence="1" key="2">
    <citation type="submission" date="2020-11" db="EMBL/GenBank/DDBJ databases">
        <authorList>
            <person name="McCartney M.A."/>
            <person name="Auch B."/>
            <person name="Kono T."/>
            <person name="Mallez S."/>
            <person name="Becker A."/>
            <person name="Gohl D.M."/>
            <person name="Silverstein K.A.T."/>
            <person name="Koren S."/>
            <person name="Bechman K.B."/>
            <person name="Herman A."/>
            <person name="Abrahante J.E."/>
            <person name="Garbe J."/>
        </authorList>
    </citation>
    <scope>NUCLEOTIDE SEQUENCE</scope>
    <source>
        <strain evidence="1">Duluth1</strain>
        <tissue evidence="1">Whole animal</tissue>
    </source>
</reference>
<dbReference type="AlphaFoldDB" id="A0A9D4QRL9"/>
<proteinExistence type="predicted"/>
<organism evidence="1 2">
    <name type="scientific">Dreissena polymorpha</name>
    <name type="common">Zebra mussel</name>
    <name type="synonym">Mytilus polymorpha</name>
    <dbReference type="NCBI Taxonomy" id="45954"/>
    <lineage>
        <taxon>Eukaryota</taxon>
        <taxon>Metazoa</taxon>
        <taxon>Spiralia</taxon>
        <taxon>Lophotrochozoa</taxon>
        <taxon>Mollusca</taxon>
        <taxon>Bivalvia</taxon>
        <taxon>Autobranchia</taxon>
        <taxon>Heteroconchia</taxon>
        <taxon>Euheterodonta</taxon>
        <taxon>Imparidentia</taxon>
        <taxon>Neoheterodontei</taxon>
        <taxon>Myida</taxon>
        <taxon>Dreissenoidea</taxon>
        <taxon>Dreissenidae</taxon>
        <taxon>Dreissena</taxon>
    </lineage>
</organism>
<name>A0A9D4QRL9_DREPO</name>
<dbReference type="Proteomes" id="UP000828390">
    <property type="component" value="Unassembled WGS sequence"/>
</dbReference>
<sequence length="88" mass="9803">MIFHSLDHKFQYKYLKHWFFGAGLVAPRRSVSLGLAEVAAAWATAHVMRIHALHLGAAATTNNKYYFIALTRPMACGITTPETIVICL</sequence>
<accession>A0A9D4QRL9</accession>
<protein>
    <submittedName>
        <fullName evidence="1">Uncharacterized protein</fullName>
    </submittedName>
</protein>
<evidence type="ECO:0000313" key="1">
    <source>
        <dbReference type="EMBL" id="KAH3840598.1"/>
    </source>
</evidence>
<comment type="caution">
    <text evidence="1">The sequence shown here is derived from an EMBL/GenBank/DDBJ whole genome shotgun (WGS) entry which is preliminary data.</text>
</comment>
<evidence type="ECO:0000313" key="2">
    <source>
        <dbReference type="Proteomes" id="UP000828390"/>
    </source>
</evidence>
<keyword evidence="2" id="KW-1185">Reference proteome</keyword>